<feature type="domain" description="Endonuclease/exonuclease/phosphatase" evidence="1">
    <location>
        <begin position="77"/>
        <end position="280"/>
    </location>
</feature>
<dbReference type="KEGG" id="mvi:X808_11800"/>
<dbReference type="InterPro" id="IPR005135">
    <property type="entry name" value="Endo/exonuclease/phosphatase"/>
</dbReference>
<sequence>MASDKNMKKRLLLLTLTLLGSALLLNYRSLTIYTTPEVVFQDSKKSSFKEMEFSSYWRCYQNTDVAPTPNKRFQLLNWNIHKGKDPNWQEDLKKFTEKKDFVLLQEATSGQQISDLLSQFENSLHIFAFQYQQQKSGILNLSHLDADRYCLNGSQEPLLRLPKLMSAMRFPFENGQSLLVINVHLINFDWTNHSYQKQLDGLKVLIQQHQGAVILAGDFNTWNEKRKAKLLELTNDLQLAEVQIIPDIRTTAFGYPLDYIFTRDIIVHSATSYTVKSSDHNPLELDFSLK</sequence>
<dbReference type="GO" id="GO:0004519">
    <property type="term" value="F:endonuclease activity"/>
    <property type="evidence" value="ECO:0007669"/>
    <property type="project" value="UniProtKB-KW"/>
</dbReference>
<gene>
    <name evidence="2" type="ORF">X808_11800</name>
</gene>
<dbReference type="GO" id="GO:0004527">
    <property type="term" value="F:exonuclease activity"/>
    <property type="evidence" value="ECO:0007669"/>
    <property type="project" value="UniProtKB-KW"/>
</dbReference>
<dbReference type="STRING" id="1433287.X808_11800"/>
<dbReference type="Gene3D" id="3.60.10.10">
    <property type="entry name" value="Endonuclease/exonuclease/phosphatase"/>
    <property type="match status" value="1"/>
</dbReference>
<organism evidence="2 3">
    <name type="scientific">Mannheimia varigena USDA-ARS-USMARC-1296</name>
    <dbReference type="NCBI Taxonomy" id="1433287"/>
    <lineage>
        <taxon>Bacteria</taxon>
        <taxon>Pseudomonadati</taxon>
        <taxon>Pseudomonadota</taxon>
        <taxon>Gammaproteobacteria</taxon>
        <taxon>Pasteurellales</taxon>
        <taxon>Pasteurellaceae</taxon>
        <taxon>Mannheimia</taxon>
    </lineage>
</organism>
<keyword evidence="2" id="KW-0269">Exonuclease</keyword>
<accession>W0QET9</accession>
<reference evidence="2 3" key="1">
    <citation type="submission" date="2013-12" db="EMBL/GenBank/DDBJ databases">
        <title>Annotation of the Mannheimia varigena USDA-ARS-USMARC-1296 complete genome.</title>
        <authorList>
            <person name="Harhay G.P."/>
            <person name="Clawson M.L."/>
            <person name="Murray R.W."/>
            <person name="Lubbers B.V."/>
            <person name="Heaton M.P."/>
            <person name="Chitko-Mckown C.G."/>
            <person name="Harhay D.M."/>
            <person name="Smith T.P.L."/>
        </authorList>
    </citation>
    <scope>NUCLEOTIDE SEQUENCE [LARGE SCALE GENOMIC DNA]</scope>
    <source>
        <strain evidence="2 3">USDA-ARS-USMARC-1296</strain>
    </source>
</reference>
<keyword evidence="2" id="KW-0255">Endonuclease</keyword>
<protein>
    <submittedName>
        <fullName evidence="2">Endonuclease/exonuclease/phosphatase</fullName>
    </submittedName>
</protein>
<dbReference type="Pfam" id="PF03372">
    <property type="entry name" value="Exo_endo_phos"/>
    <property type="match status" value="1"/>
</dbReference>
<evidence type="ECO:0000313" key="2">
    <source>
        <dbReference type="EMBL" id="AHG75703.1"/>
    </source>
</evidence>
<dbReference type="Proteomes" id="UP000066995">
    <property type="component" value="Chromosome"/>
</dbReference>
<evidence type="ECO:0000259" key="1">
    <source>
        <dbReference type="Pfam" id="PF03372"/>
    </source>
</evidence>
<dbReference type="InterPro" id="IPR036691">
    <property type="entry name" value="Endo/exonu/phosph_ase_sf"/>
</dbReference>
<dbReference type="PATRIC" id="fig|1433287.3.peg.1182"/>
<dbReference type="HOGENOM" id="CLU_083563_0_0_6"/>
<dbReference type="SUPFAM" id="SSF56219">
    <property type="entry name" value="DNase I-like"/>
    <property type="match status" value="1"/>
</dbReference>
<dbReference type="NCBIfam" id="NF003842">
    <property type="entry name" value="PRK05421.1-4"/>
    <property type="match status" value="1"/>
</dbReference>
<dbReference type="NCBIfam" id="NF003840">
    <property type="entry name" value="PRK05421.1-2"/>
    <property type="match status" value="1"/>
</dbReference>
<evidence type="ECO:0000313" key="3">
    <source>
        <dbReference type="Proteomes" id="UP000066995"/>
    </source>
</evidence>
<dbReference type="eggNOG" id="COG3021">
    <property type="taxonomic scope" value="Bacteria"/>
</dbReference>
<keyword evidence="2" id="KW-0540">Nuclease</keyword>
<dbReference type="EMBL" id="CP006943">
    <property type="protein sequence ID" value="AHG75703.1"/>
    <property type="molecule type" value="Genomic_DNA"/>
</dbReference>
<proteinExistence type="predicted"/>
<dbReference type="AlphaFoldDB" id="W0QET9"/>
<keyword evidence="3" id="KW-1185">Reference proteome</keyword>
<name>W0QET9_9PAST</name>
<keyword evidence="2" id="KW-0378">Hydrolase</keyword>